<evidence type="ECO:0000313" key="3">
    <source>
        <dbReference type="Proteomes" id="UP000001861"/>
    </source>
</evidence>
<dbReference type="OMA" id="GWLFGYG"/>
<name>A8NJF0_COPC7</name>
<dbReference type="Pfam" id="PF07103">
    <property type="entry name" value="DUF1365"/>
    <property type="match status" value="1"/>
</dbReference>
<accession>A8NJF0</accession>
<comment type="caution">
    <text evidence="2">The sequence shown here is derived from an EMBL/GenBank/DDBJ whole genome shotgun (WGS) entry which is preliminary data.</text>
</comment>
<keyword evidence="1" id="KW-0812">Transmembrane</keyword>
<proteinExistence type="predicted"/>
<gene>
    <name evidence="2" type="ORF">CC1G_09710</name>
</gene>
<feature type="transmembrane region" description="Helical" evidence="1">
    <location>
        <begin position="16"/>
        <end position="36"/>
    </location>
</feature>
<dbReference type="Proteomes" id="UP000001861">
    <property type="component" value="Unassembled WGS sequence"/>
</dbReference>
<dbReference type="InterPro" id="IPR010775">
    <property type="entry name" value="DUF1365"/>
</dbReference>
<dbReference type="GeneID" id="6010716"/>
<dbReference type="eggNOG" id="ENOG502RGVU">
    <property type="taxonomic scope" value="Eukaryota"/>
</dbReference>
<dbReference type="InParanoid" id="A8NJF0"/>
<protein>
    <submittedName>
        <fullName evidence="2">Uncharacterized protein</fullName>
    </submittedName>
</protein>
<reference evidence="2 3" key="1">
    <citation type="journal article" date="2010" name="Proc. Natl. Acad. Sci. U.S.A.">
        <title>Insights into evolution of multicellular fungi from the assembled chromosomes of the mushroom Coprinopsis cinerea (Coprinus cinereus).</title>
        <authorList>
            <person name="Stajich J.E."/>
            <person name="Wilke S.K."/>
            <person name="Ahren D."/>
            <person name="Au C.H."/>
            <person name="Birren B.W."/>
            <person name="Borodovsky M."/>
            <person name="Burns C."/>
            <person name="Canback B."/>
            <person name="Casselton L.A."/>
            <person name="Cheng C.K."/>
            <person name="Deng J."/>
            <person name="Dietrich F.S."/>
            <person name="Fargo D.C."/>
            <person name="Farman M.L."/>
            <person name="Gathman A.C."/>
            <person name="Goldberg J."/>
            <person name="Guigo R."/>
            <person name="Hoegger P.J."/>
            <person name="Hooker J.B."/>
            <person name="Huggins A."/>
            <person name="James T.Y."/>
            <person name="Kamada T."/>
            <person name="Kilaru S."/>
            <person name="Kodira C."/>
            <person name="Kues U."/>
            <person name="Kupfer D."/>
            <person name="Kwan H.S."/>
            <person name="Lomsadze A."/>
            <person name="Li W."/>
            <person name="Lilly W.W."/>
            <person name="Ma L.J."/>
            <person name="Mackey A.J."/>
            <person name="Manning G."/>
            <person name="Martin F."/>
            <person name="Muraguchi H."/>
            <person name="Natvig D.O."/>
            <person name="Palmerini H."/>
            <person name="Ramesh M.A."/>
            <person name="Rehmeyer C.J."/>
            <person name="Roe B.A."/>
            <person name="Shenoy N."/>
            <person name="Stanke M."/>
            <person name="Ter-Hovhannisyan V."/>
            <person name="Tunlid A."/>
            <person name="Velagapudi R."/>
            <person name="Vision T.J."/>
            <person name="Zeng Q."/>
            <person name="Zolan M.E."/>
            <person name="Pukkila P.J."/>
        </authorList>
    </citation>
    <scope>NUCLEOTIDE SEQUENCE [LARGE SCALE GENOMIC DNA]</scope>
    <source>
        <strain evidence="3">Okayama-7 / 130 / ATCC MYA-4618 / FGSC 9003</strain>
    </source>
</reference>
<dbReference type="HOGENOM" id="CLU_016237_1_0_1"/>
<dbReference type="RefSeq" id="XP_001834210.2">
    <property type="nucleotide sequence ID" value="XM_001834158.2"/>
</dbReference>
<dbReference type="EMBL" id="AACS02000010">
    <property type="protein sequence ID" value="EAU87613.2"/>
    <property type="molecule type" value="Genomic_DNA"/>
</dbReference>
<dbReference type="PANTHER" id="PTHR33973">
    <property type="entry name" value="OS07G0153300 PROTEIN"/>
    <property type="match status" value="1"/>
</dbReference>
<evidence type="ECO:0000313" key="2">
    <source>
        <dbReference type="EMBL" id="EAU87613.2"/>
    </source>
</evidence>
<keyword evidence="1" id="KW-1133">Transmembrane helix</keyword>
<dbReference type="OrthoDB" id="3340520at2759"/>
<dbReference type="PANTHER" id="PTHR33973:SF4">
    <property type="entry name" value="OS07G0153300 PROTEIN"/>
    <property type="match status" value="1"/>
</dbReference>
<dbReference type="AlphaFoldDB" id="A8NJF0"/>
<dbReference type="KEGG" id="cci:CC1G_09710"/>
<keyword evidence="3" id="KW-1185">Reference proteome</keyword>
<keyword evidence="1" id="KW-0472">Membrane</keyword>
<dbReference type="VEuPathDB" id="FungiDB:CC1G_09710"/>
<evidence type="ECO:0000256" key="1">
    <source>
        <dbReference type="SAM" id="Phobius"/>
    </source>
</evidence>
<sequence>MSTATFVEAPWLSTSYHGLVALALFTVSMLIAFNLLGTTTKPKSPAYYEDNDKMVEDERRLPPQGHILHTSVTHARLLPTPSKHAFTYPALFLLVSVKALEGGRLDCGAGFSFSNTTTRRWPSILGISPNGYLTNTGKERTTILQRVDGLLRGRRYLASDLRPPGDEQVHDAWMLTMPSLLGWEGINPLTVYFVYTKKGSHDVEGEPSFRFVLLEVHNTFGESHVYVLEVGKTEDPLDDTGSRRFDHQWTFRREFHVSPFNDRSGFYTVAVKRPLYAPSTPCPDRAAGIGKPAVSVHLHTDSPVHATGPDLPQRGQLKLTALLRPTLVTPLLSTRDVMQALGKMPFELVLTMPRILKHAWLLCFRKGLGVYLRPEMVWPLGRTEEAQGGGGVRWLQESSIERYARGRVERFIGRRMQELKANGRAITVKFVPANLAEDMKIWETESNGRRCLEIRYLSSQFFIDLLVYPSASQAAVAGRRNDVWQVKESEEGLFEEMFSKRTSLGSNTFWQQIRLWSRPDIATEVPSNHFLDDTPLVSTTNACVVLVTSGLEKLEKGVFWLLGVRVVNDLKDGGWVGSVKRES</sequence>
<organism evidence="2 3">
    <name type="scientific">Coprinopsis cinerea (strain Okayama-7 / 130 / ATCC MYA-4618 / FGSC 9003)</name>
    <name type="common">Inky cap fungus</name>
    <name type="synonym">Hormographiella aspergillata</name>
    <dbReference type="NCBI Taxonomy" id="240176"/>
    <lineage>
        <taxon>Eukaryota</taxon>
        <taxon>Fungi</taxon>
        <taxon>Dikarya</taxon>
        <taxon>Basidiomycota</taxon>
        <taxon>Agaricomycotina</taxon>
        <taxon>Agaricomycetes</taxon>
        <taxon>Agaricomycetidae</taxon>
        <taxon>Agaricales</taxon>
        <taxon>Agaricineae</taxon>
        <taxon>Psathyrellaceae</taxon>
        <taxon>Coprinopsis</taxon>
    </lineage>
</organism>